<reference evidence="1" key="1">
    <citation type="submission" date="2024-07" db="EMBL/GenBank/DDBJ databases">
        <title>Genome sequencing of plant associated microbes to promote plant fitness in Sorghum bicolor and Oryza sativa.</title>
        <authorList>
            <person name="Coleman-Derr D."/>
        </authorList>
    </citation>
    <scope>NUCLEOTIDE SEQUENCE</scope>
    <source>
        <strain evidence="1">SAI-173</strain>
    </source>
</reference>
<keyword evidence="2" id="KW-1185">Reference proteome</keyword>
<evidence type="ECO:0000313" key="2">
    <source>
        <dbReference type="Proteomes" id="UP001565447"/>
    </source>
</evidence>
<gene>
    <name evidence="1" type="ORF">RKD21_000409</name>
</gene>
<proteinExistence type="predicted"/>
<comment type="caution">
    <text evidence="1">The sequence shown here is derived from an EMBL/GenBank/DDBJ whole genome shotgun (WGS) entry which is preliminary data.</text>
</comment>
<dbReference type="Proteomes" id="UP001565447">
    <property type="component" value="Unassembled WGS sequence"/>
</dbReference>
<sequence>MPATPSLPLMHQPRRRDRRPSRRVPPKPAPLPPYRLPAAGADVVLVGFFSARQRDFETVMASAAAQLTAHGARVVTRIVQRRGVSDGGARNMSLPYSSRTLLSHGKVREVAHAADRDGVGAVVFTTPLTERQQRALTGLLGRPAVSLAGLLRSAQSPASGGGRRRG</sequence>
<protein>
    <submittedName>
        <fullName evidence="1">Uncharacterized protein</fullName>
    </submittedName>
</protein>
<accession>A0ACC6UFD5</accession>
<evidence type="ECO:0000313" key="1">
    <source>
        <dbReference type="EMBL" id="MEY9810152.1"/>
    </source>
</evidence>
<dbReference type="EMBL" id="JBGCBD010000002">
    <property type="protein sequence ID" value="MEY9810152.1"/>
    <property type="molecule type" value="Genomic_DNA"/>
</dbReference>
<organism evidence="1 2">
    <name type="scientific">Streptomyces albogriseolus</name>
    <dbReference type="NCBI Taxonomy" id="1887"/>
    <lineage>
        <taxon>Bacteria</taxon>
        <taxon>Bacillati</taxon>
        <taxon>Actinomycetota</taxon>
        <taxon>Actinomycetes</taxon>
        <taxon>Kitasatosporales</taxon>
        <taxon>Streptomycetaceae</taxon>
        <taxon>Streptomyces</taxon>
        <taxon>Streptomyces albogriseolus group</taxon>
    </lineage>
</organism>
<name>A0ACC6UFD5_STRAO</name>